<proteinExistence type="predicted"/>
<reference evidence="1" key="1">
    <citation type="submission" date="2016-12" db="EMBL/GenBank/DDBJ databases">
        <title>The genomes of Aspergillus section Nigri reveals drivers in fungal speciation.</title>
        <authorList>
            <consortium name="DOE Joint Genome Institute"/>
            <person name="Vesth T.C."/>
            <person name="Nybo J."/>
            <person name="Theobald S."/>
            <person name="Brandl J."/>
            <person name="Frisvad J.C."/>
            <person name="Nielsen K.F."/>
            <person name="Lyhne E.K."/>
            <person name="Kogle M.E."/>
            <person name="Kuo A."/>
            <person name="Riley R."/>
            <person name="Clum A."/>
            <person name="Nolan M."/>
            <person name="Lipzen A."/>
            <person name="Salamov A."/>
            <person name="Henrissat B."/>
            <person name="Wiebenga A."/>
            <person name="De Vries R.P."/>
            <person name="Grigoriev I.V."/>
            <person name="Mortensen U.H."/>
            <person name="Andersen M.R."/>
            <person name="Baker S.E."/>
        </authorList>
    </citation>
    <scope>NUCLEOTIDE SEQUENCE [LARGE SCALE GENOMIC DNA]</scope>
    <source>
        <strain evidence="1">CBS 115656</strain>
    </source>
</reference>
<dbReference type="AlphaFoldDB" id="A0A318YS81"/>
<name>A0A318YS81_ASPNB</name>
<protein>
    <submittedName>
        <fullName evidence="1">Uncharacterized protein</fullName>
    </submittedName>
</protein>
<accession>A0A318YS81</accession>
<keyword evidence="2" id="KW-1185">Reference proteome</keyword>
<gene>
    <name evidence="1" type="ORF">BO87DRAFT_45312</name>
</gene>
<evidence type="ECO:0000313" key="2">
    <source>
        <dbReference type="Proteomes" id="UP000247647"/>
    </source>
</evidence>
<dbReference type="RefSeq" id="XP_025480388.1">
    <property type="nucleotide sequence ID" value="XM_025628530.1"/>
</dbReference>
<dbReference type="EMBL" id="KZ821458">
    <property type="protein sequence ID" value="PYH34910.1"/>
    <property type="molecule type" value="Genomic_DNA"/>
</dbReference>
<sequence length="74" mass="8420">MPRAATPFILFTLISKFNNIHTCPILFMKYTATSYGPQVVQYTHDRDDAGQSFRQYICPPQNHPLGSPPKLSLH</sequence>
<organism evidence="1 2">
    <name type="scientific">Aspergillus neoniger (strain CBS 115656)</name>
    <dbReference type="NCBI Taxonomy" id="1448310"/>
    <lineage>
        <taxon>Eukaryota</taxon>
        <taxon>Fungi</taxon>
        <taxon>Dikarya</taxon>
        <taxon>Ascomycota</taxon>
        <taxon>Pezizomycotina</taxon>
        <taxon>Eurotiomycetes</taxon>
        <taxon>Eurotiomycetidae</taxon>
        <taxon>Eurotiales</taxon>
        <taxon>Aspergillaceae</taxon>
        <taxon>Aspergillus</taxon>
        <taxon>Aspergillus subgen. Circumdati</taxon>
    </lineage>
</organism>
<dbReference type="Proteomes" id="UP000247647">
    <property type="component" value="Unassembled WGS sequence"/>
</dbReference>
<dbReference type="GeneID" id="37130986"/>
<evidence type="ECO:0000313" key="1">
    <source>
        <dbReference type="EMBL" id="PYH34910.1"/>
    </source>
</evidence>